<feature type="domain" description="Thioredoxin" evidence="10">
    <location>
        <begin position="1"/>
        <end position="106"/>
    </location>
</feature>
<keyword evidence="3" id="KW-0249">Electron transport</keyword>
<dbReference type="EMBL" id="JABAIL010000004">
    <property type="protein sequence ID" value="NLR92639.1"/>
    <property type="molecule type" value="Genomic_DNA"/>
</dbReference>
<reference evidence="11 12" key="1">
    <citation type="submission" date="2020-04" db="EMBL/GenBank/DDBJ databases">
        <title>Flammeovirga sp. SR4, a novel species isolated from seawater.</title>
        <authorList>
            <person name="Wang X."/>
        </authorList>
    </citation>
    <scope>NUCLEOTIDE SEQUENCE [LARGE SCALE GENOMIC DNA]</scope>
    <source>
        <strain evidence="11 12">SR4</strain>
    </source>
</reference>
<name>A0A7X8SLW6_9BACT</name>
<evidence type="ECO:0000313" key="12">
    <source>
        <dbReference type="Proteomes" id="UP000585050"/>
    </source>
</evidence>
<evidence type="ECO:0000256" key="6">
    <source>
        <dbReference type="NCBIfam" id="TIGR01068"/>
    </source>
</evidence>
<organism evidence="11 12">
    <name type="scientific">Flammeovirga agarivorans</name>
    <dbReference type="NCBI Taxonomy" id="2726742"/>
    <lineage>
        <taxon>Bacteria</taxon>
        <taxon>Pseudomonadati</taxon>
        <taxon>Bacteroidota</taxon>
        <taxon>Cytophagia</taxon>
        <taxon>Cytophagales</taxon>
        <taxon>Flammeovirgaceae</taxon>
        <taxon>Flammeovirga</taxon>
    </lineage>
</organism>
<dbReference type="InterPro" id="IPR005746">
    <property type="entry name" value="Thioredoxin"/>
</dbReference>
<evidence type="ECO:0000259" key="10">
    <source>
        <dbReference type="PROSITE" id="PS51352"/>
    </source>
</evidence>
<keyword evidence="5 9" id="KW-0676">Redox-active center</keyword>
<evidence type="ECO:0000256" key="2">
    <source>
        <dbReference type="ARBA" id="ARBA00022448"/>
    </source>
</evidence>
<dbReference type="GO" id="GO:0015035">
    <property type="term" value="F:protein-disulfide reductase activity"/>
    <property type="evidence" value="ECO:0007669"/>
    <property type="project" value="UniProtKB-UniRule"/>
</dbReference>
<keyword evidence="2" id="KW-0813">Transport</keyword>
<dbReference type="InterPro" id="IPR017937">
    <property type="entry name" value="Thioredoxin_CS"/>
</dbReference>
<evidence type="ECO:0000256" key="3">
    <source>
        <dbReference type="ARBA" id="ARBA00022982"/>
    </source>
</evidence>
<evidence type="ECO:0000256" key="4">
    <source>
        <dbReference type="ARBA" id="ARBA00023157"/>
    </source>
</evidence>
<dbReference type="RefSeq" id="WP_168883344.1">
    <property type="nucleotide sequence ID" value="NZ_JABAIL010000004.1"/>
</dbReference>
<keyword evidence="4 9" id="KW-1015">Disulfide bond</keyword>
<evidence type="ECO:0000256" key="5">
    <source>
        <dbReference type="ARBA" id="ARBA00023284"/>
    </source>
</evidence>
<dbReference type="PROSITE" id="PS51352">
    <property type="entry name" value="THIOREDOXIN_2"/>
    <property type="match status" value="1"/>
</dbReference>
<gene>
    <name evidence="11" type="primary">trxA</name>
    <name evidence="11" type="ORF">HGP29_15580</name>
</gene>
<dbReference type="GO" id="GO:0005829">
    <property type="term" value="C:cytosol"/>
    <property type="evidence" value="ECO:0007669"/>
    <property type="project" value="TreeGrafter"/>
</dbReference>
<feature type="site" description="Deprotonates C-terminal active site Cys" evidence="8">
    <location>
        <position position="26"/>
    </location>
</feature>
<feature type="disulfide bond" description="Redox-active" evidence="9">
    <location>
        <begin position="32"/>
        <end position="35"/>
    </location>
</feature>
<evidence type="ECO:0000313" key="11">
    <source>
        <dbReference type="EMBL" id="NLR92639.1"/>
    </source>
</evidence>
<dbReference type="PIRSF" id="PIRSF000077">
    <property type="entry name" value="Thioredoxin"/>
    <property type="match status" value="1"/>
</dbReference>
<dbReference type="PROSITE" id="PS00194">
    <property type="entry name" value="THIOREDOXIN_1"/>
    <property type="match status" value="1"/>
</dbReference>
<dbReference type="PANTHER" id="PTHR45663">
    <property type="entry name" value="GEO12009P1"/>
    <property type="match status" value="1"/>
</dbReference>
<dbReference type="CDD" id="cd02947">
    <property type="entry name" value="TRX_family"/>
    <property type="match status" value="1"/>
</dbReference>
<dbReference type="NCBIfam" id="TIGR01068">
    <property type="entry name" value="thioredoxin"/>
    <property type="match status" value="1"/>
</dbReference>
<evidence type="ECO:0000256" key="9">
    <source>
        <dbReference type="PIRSR" id="PIRSR000077-4"/>
    </source>
</evidence>
<dbReference type="GO" id="GO:0045454">
    <property type="term" value="P:cell redox homeostasis"/>
    <property type="evidence" value="ECO:0007669"/>
    <property type="project" value="TreeGrafter"/>
</dbReference>
<feature type="active site" description="Nucleophile" evidence="8">
    <location>
        <position position="35"/>
    </location>
</feature>
<comment type="similarity">
    <text evidence="1 7">Belongs to the thioredoxin family.</text>
</comment>
<keyword evidence="12" id="KW-1185">Reference proteome</keyword>
<dbReference type="Pfam" id="PF00085">
    <property type="entry name" value="Thioredoxin"/>
    <property type="match status" value="1"/>
</dbReference>
<protein>
    <recommendedName>
        <fullName evidence="6 7">Thioredoxin</fullName>
    </recommendedName>
</protein>
<dbReference type="FunFam" id="3.40.30.10:FF:000001">
    <property type="entry name" value="Thioredoxin"/>
    <property type="match status" value="1"/>
</dbReference>
<dbReference type="InterPro" id="IPR036249">
    <property type="entry name" value="Thioredoxin-like_sf"/>
</dbReference>
<accession>A0A7X8SLW6</accession>
<evidence type="ECO:0000256" key="1">
    <source>
        <dbReference type="ARBA" id="ARBA00008987"/>
    </source>
</evidence>
<feature type="active site" description="Nucleophile" evidence="8">
    <location>
        <position position="32"/>
    </location>
</feature>
<comment type="caution">
    <text evidence="11">The sequence shown here is derived from an EMBL/GenBank/DDBJ whole genome shotgun (WGS) entry which is preliminary data.</text>
</comment>
<dbReference type="SUPFAM" id="SSF52833">
    <property type="entry name" value="Thioredoxin-like"/>
    <property type="match status" value="1"/>
</dbReference>
<dbReference type="Gene3D" id="3.40.30.10">
    <property type="entry name" value="Glutaredoxin"/>
    <property type="match status" value="1"/>
</dbReference>
<feature type="site" description="Contributes to redox potential value" evidence="8">
    <location>
        <position position="33"/>
    </location>
</feature>
<evidence type="ECO:0000256" key="7">
    <source>
        <dbReference type="PIRNR" id="PIRNR000077"/>
    </source>
</evidence>
<feature type="site" description="Contributes to redox potential value" evidence="8">
    <location>
        <position position="34"/>
    </location>
</feature>
<dbReference type="Proteomes" id="UP000585050">
    <property type="component" value="Unassembled WGS sequence"/>
</dbReference>
<sequence length="106" mass="11278">MGKAVEITDANFDEVVLNSDKPVLVDFWATWCGPCLMMSPIIEELATEMTDAVIGKLDVDANPQAAAKFGIRSIPTMLVFKNGEAVDKHVGAASKAEIAGKISAQL</sequence>
<dbReference type="AlphaFoldDB" id="A0A7X8SLW6"/>
<evidence type="ECO:0000256" key="8">
    <source>
        <dbReference type="PIRSR" id="PIRSR000077-1"/>
    </source>
</evidence>
<dbReference type="InterPro" id="IPR013766">
    <property type="entry name" value="Thioredoxin_domain"/>
</dbReference>
<dbReference type="PRINTS" id="PR00421">
    <property type="entry name" value="THIOREDOXIN"/>
</dbReference>
<proteinExistence type="inferred from homology"/>
<dbReference type="PANTHER" id="PTHR45663:SF11">
    <property type="entry name" value="GEO12009P1"/>
    <property type="match status" value="1"/>
</dbReference>